<dbReference type="GO" id="GO:0016787">
    <property type="term" value="F:hydrolase activity"/>
    <property type="evidence" value="ECO:0007669"/>
    <property type="project" value="UniProtKB-KW"/>
</dbReference>
<evidence type="ECO:0000256" key="1">
    <source>
        <dbReference type="ARBA" id="ARBA00005953"/>
    </source>
</evidence>
<dbReference type="CDD" id="cd00586">
    <property type="entry name" value="4HBT"/>
    <property type="match status" value="1"/>
</dbReference>
<name>A0A1P8JYF6_9BURK</name>
<comment type="similarity">
    <text evidence="1">Belongs to the 4-hydroxybenzoyl-CoA thioesterase family.</text>
</comment>
<keyword evidence="4" id="KW-1185">Reference proteome</keyword>
<organism evidence="3 4">
    <name type="scientific">Rhodoferax koreensis</name>
    <dbReference type="NCBI Taxonomy" id="1842727"/>
    <lineage>
        <taxon>Bacteria</taxon>
        <taxon>Pseudomonadati</taxon>
        <taxon>Pseudomonadota</taxon>
        <taxon>Betaproteobacteria</taxon>
        <taxon>Burkholderiales</taxon>
        <taxon>Comamonadaceae</taxon>
        <taxon>Rhodoferax</taxon>
    </lineage>
</organism>
<reference evidence="3 4" key="1">
    <citation type="submission" date="2017-01" db="EMBL/GenBank/DDBJ databases">
        <authorList>
            <person name="Mah S.A."/>
            <person name="Swanson W.J."/>
            <person name="Moy G.W."/>
            <person name="Vacquier V.D."/>
        </authorList>
    </citation>
    <scope>NUCLEOTIDE SEQUENCE [LARGE SCALE GENOMIC DNA]</scope>
    <source>
        <strain evidence="3 4">DCY110</strain>
    </source>
</reference>
<keyword evidence="2" id="KW-0378">Hydrolase</keyword>
<evidence type="ECO:0000313" key="4">
    <source>
        <dbReference type="Proteomes" id="UP000186609"/>
    </source>
</evidence>
<accession>A0A1P8JYF6</accession>
<proteinExistence type="inferred from homology"/>
<gene>
    <name evidence="3" type="ORF">RD110_17125</name>
</gene>
<dbReference type="InterPro" id="IPR008272">
    <property type="entry name" value="HB-CoA_thioesterase_AS"/>
</dbReference>
<dbReference type="Gene3D" id="3.10.129.10">
    <property type="entry name" value="Hotdog Thioesterase"/>
    <property type="match status" value="1"/>
</dbReference>
<dbReference type="OrthoDB" id="21822at2"/>
<dbReference type="InterPro" id="IPR029069">
    <property type="entry name" value="HotDog_dom_sf"/>
</dbReference>
<protein>
    <submittedName>
        <fullName evidence="3">4-hydroxybenzoyl-CoA thioesterase</fullName>
    </submittedName>
</protein>
<dbReference type="KEGG" id="rhy:RD110_17125"/>
<dbReference type="Proteomes" id="UP000186609">
    <property type="component" value="Chromosome"/>
</dbReference>
<dbReference type="AlphaFoldDB" id="A0A1P8JYF6"/>
<dbReference type="EMBL" id="CP019236">
    <property type="protein sequence ID" value="APW38711.1"/>
    <property type="molecule type" value="Genomic_DNA"/>
</dbReference>
<dbReference type="STRING" id="1842727.RD110_17125"/>
<dbReference type="SUPFAM" id="SSF54637">
    <property type="entry name" value="Thioesterase/thiol ester dehydrase-isomerase"/>
    <property type="match status" value="1"/>
</dbReference>
<evidence type="ECO:0000256" key="2">
    <source>
        <dbReference type="ARBA" id="ARBA00022801"/>
    </source>
</evidence>
<dbReference type="PROSITE" id="PS01328">
    <property type="entry name" value="4HBCOA_THIOESTERASE"/>
    <property type="match status" value="1"/>
</dbReference>
<evidence type="ECO:0000313" key="3">
    <source>
        <dbReference type="EMBL" id="APW38711.1"/>
    </source>
</evidence>
<dbReference type="Pfam" id="PF13279">
    <property type="entry name" value="4HBT_2"/>
    <property type="match status" value="1"/>
</dbReference>
<sequence length="178" mass="19115">MSAVPSPATRPATPAAASRTVVHTVRVEFGDCDPAGIVWFPNFFRWIDAASRNFFTACGVPPWHQLEATTGVLGTPLVDTRSRFVNSASYGDVLDIHVQVSEWRGKSFVMRYHLLRGQGSEGNSNGNDDGATLIMECEEVRIFAARRPPGEGGGAGGSANGNGIRAVPIPEDIRRMCA</sequence>
<dbReference type="RefSeq" id="WP_076200590.1">
    <property type="nucleotide sequence ID" value="NZ_CP019236.1"/>
</dbReference>